<feature type="repeat" description="WD" evidence="3">
    <location>
        <begin position="308"/>
        <end position="349"/>
    </location>
</feature>
<accession>A0A9W6Y8N2</accession>
<dbReference type="SMART" id="SM00320">
    <property type="entry name" value="WD40"/>
    <property type="match status" value="6"/>
</dbReference>
<dbReference type="OrthoDB" id="674604at2759"/>
<feature type="repeat" description="WD" evidence="3">
    <location>
        <begin position="392"/>
        <end position="433"/>
    </location>
</feature>
<evidence type="ECO:0000256" key="4">
    <source>
        <dbReference type="SAM" id="MobiDB-lite"/>
    </source>
</evidence>
<dbReference type="Pfam" id="PF00400">
    <property type="entry name" value="WD40"/>
    <property type="match status" value="6"/>
</dbReference>
<proteinExistence type="predicted"/>
<feature type="repeat" description="WD" evidence="3">
    <location>
        <begin position="350"/>
        <end position="391"/>
    </location>
</feature>
<dbReference type="PROSITE" id="PS50294">
    <property type="entry name" value="WD_REPEATS_REGION"/>
    <property type="match status" value="4"/>
</dbReference>
<gene>
    <name evidence="5" type="ORF">Pfra01_002572300</name>
</gene>
<reference evidence="5" key="1">
    <citation type="submission" date="2023-04" db="EMBL/GenBank/DDBJ databases">
        <title>Phytophthora fragariaefolia NBRC 109709.</title>
        <authorList>
            <person name="Ichikawa N."/>
            <person name="Sato H."/>
            <person name="Tonouchi N."/>
        </authorList>
    </citation>
    <scope>NUCLEOTIDE SEQUENCE</scope>
    <source>
        <strain evidence="5">NBRC 109709</strain>
    </source>
</reference>
<name>A0A9W6Y8N2_9STRA</name>
<sequence length="564" mass="63071">MSFLPNDKDHFTTLGEVIAFIDSLEFGDNSTICDDNTRHSVQDGDVSPTDVAIINRKSTKAKKRKRRNLSSSTRLQQCKKAEILFLRKRVLELEQQLQILKAPRTRPYELIPRRRSKAGEFMGRVKLTWKELAEENYHARLQSEERNRALKELVLNQLRSSKELRVLLHPESRNFVASFTVSSSHYVQYDEQERAALMACVAELIEKLEVNDSNDFYLFKILRAHILPLTNCAFNKSGDNDKIITGSFDKTCKLWSAETGQLYHTFRGHSTEIVCLAFNPQGTVIGTGSMDNTAKLWDVETGQELHTLFGHTAEIVSLNFDTQGERIITGSFDHTVKVWDVRSGRCIHTLAGHHGEISSTQFNYTGELCISGSIDRTCKIWDVASGQNVQTLRGHNDEILDVSFNATGSKLVTASADGTSRIYNTMTGACQAILIGHEAEISKVCFNPQGSKVLTASSDKPPSSPATAHFSLTQTMLLLTQAPRTTRAGSGSAKPHDPCPFSSASPARKPGPPNGEKETSTKFIITKNCNRDERRKLREQKETVADRLNCRELRLPPAQPKIHL</sequence>
<dbReference type="InterPro" id="IPR020472">
    <property type="entry name" value="WD40_PAC1"/>
</dbReference>
<protein>
    <submittedName>
        <fullName evidence="5">Unnamed protein product</fullName>
    </submittedName>
</protein>
<evidence type="ECO:0000256" key="2">
    <source>
        <dbReference type="ARBA" id="ARBA00022737"/>
    </source>
</evidence>
<dbReference type="PROSITE" id="PS50082">
    <property type="entry name" value="WD_REPEATS_2"/>
    <property type="match status" value="5"/>
</dbReference>
<feature type="compositionally biased region" description="Basic and acidic residues" evidence="4">
    <location>
        <begin position="529"/>
        <end position="541"/>
    </location>
</feature>
<dbReference type="EMBL" id="BSXT01005051">
    <property type="protein sequence ID" value="GMF59511.1"/>
    <property type="molecule type" value="Genomic_DNA"/>
</dbReference>
<dbReference type="InterPro" id="IPR001680">
    <property type="entry name" value="WD40_rpt"/>
</dbReference>
<dbReference type="PROSITE" id="PS00678">
    <property type="entry name" value="WD_REPEATS_1"/>
    <property type="match status" value="3"/>
</dbReference>
<dbReference type="GO" id="GO:1990234">
    <property type="term" value="C:transferase complex"/>
    <property type="evidence" value="ECO:0007669"/>
    <property type="project" value="UniProtKB-ARBA"/>
</dbReference>
<feature type="region of interest" description="Disordered" evidence="4">
    <location>
        <begin position="485"/>
        <end position="541"/>
    </location>
</feature>
<evidence type="ECO:0000256" key="1">
    <source>
        <dbReference type="ARBA" id="ARBA00022574"/>
    </source>
</evidence>
<dbReference type="PANTHER" id="PTHR22847:SF744">
    <property type="entry name" value="DYNEIN ASSEMBLY FACTOR WITH WD REPEATS 1"/>
    <property type="match status" value="1"/>
</dbReference>
<dbReference type="InterPro" id="IPR036322">
    <property type="entry name" value="WD40_repeat_dom_sf"/>
</dbReference>
<evidence type="ECO:0000313" key="5">
    <source>
        <dbReference type="EMBL" id="GMF59511.1"/>
    </source>
</evidence>
<dbReference type="SUPFAM" id="SSF50978">
    <property type="entry name" value="WD40 repeat-like"/>
    <property type="match status" value="1"/>
</dbReference>
<comment type="caution">
    <text evidence="5">The sequence shown here is derived from an EMBL/GenBank/DDBJ whole genome shotgun (WGS) entry which is preliminary data.</text>
</comment>
<dbReference type="PRINTS" id="PR00320">
    <property type="entry name" value="GPROTEINBRPT"/>
</dbReference>
<dbReference type="InterPro" id="IPR015943">
    <property type="entry name" value="WD40/YVTN_repeat-like_dom_sf"/>
</dbReference>
<dbReference type="AlphaFoldDB" id="A0A9W6Y8N2"/>
<keyword evidence="2" id="KW-0677">Repeat</keyword>
<organism evidence="5 6">
    <name type="scientific">Phytophthora fragariaefolia</name>
    <dbReference type="NCBI Taxonomy" id="1490495"/>
    <lineage>
        <taxon>Eukaryota</taxon>
        <taxon>Sar</taxon>
        <taxon>Stramenopiles</taxon>
        <taxon>Oomycota</taxon>
        <taxon>Peronosporomycetes</taxon>
        <taxon>Peronosporales</taxon>
        <taxon>Peronosporaceae</taxon>
        <taxon>Phytophthora</taxon>
    </lineage>
</organism>
<evidence type="ECO:0000256" key="3">
    <source>
        <dbReference type="PROSITE-ProRule" id="PRU00221"/>
    </source>
</evidence>
<evidence type="ECO:0000313" key="6">
    <source>
        <dbReference type="Proteomes" id="UP001165121"/>
    </source>
</evidence>
<dbReference type="InterPro" id="IPR019775">
    <property type="entry name" value="WD40_repeat_CS"/>
</dbReference>
<keyword evidence="1 3" id="KW-0853">WD repeat</keyword>
<dbReference type="PANTHER" id="PTHR22847">
    <property type="entry name" value="WD40 REPEAT PROTEIN"/>
    <property type="match status" value="1"/>
</dbReference>
<dbReference type="Proteomes" id="UP001165121">
    <property type="component" value="Unassembled WGS sequence"/>
</dbReference>
<dbReference type="CDD" id="cd00200">
    <property type="entry name" value="WD40"/>
    <property type="match status" value="1"/>
</dbReference>
<feature type="repeat" description="WD" evidence="3">
    <location>
        <begin position="266"/>
        <end position="307"/>
    </location>
</feature>
<feature type="repeat" description="WD" evidence="3">
    <location>
        <begin position="222"/>
        <end position="265"/>
    </location>
</feature>
<keyword evidence="6" id="KW-1185">Reference proteome</keyword>
<dbReference type="Gene3D" id="2.130.10.10">
    <property type="entry name" value="YVTN repeat-like/Quinoprotein amine dehydrogenase"/>
    <property type="match status" value="2"/>
</dbReference>